<keyword evidence="3" id="KW-1185">Reference proteome</keyword>
<dbReference type="PANTHER" id="PTHR43130">
    <property type="entry name" value="ARAC-FAMILY TRANSCRIPTIONAL REGULATOR"/>
    <property type="match status" value="1"/>
</dbReference>
<dbReference type="Gene3D" id="3.40.50.880">
    <property type="match status" value="1"/>
</dbReference>
<proteinExistence type="predicted"/>
<evidence type="ECO:0000259" key="1">
    <source>
        <dbReference type="Pfam" id="PF01965"/>
    </source>
</evidence>
<evidence type="ECO:0000313" key="2">
    <source>
        <dbReference type="EMBL" id="UOB18103.1"/>
    </source>
</evidence>
<dbReference type="PROSITE" id="PS51257">
    <property type="entry name" value="PROKAR_LIPOPROTEIN"/>
    <property type="match status" value="1"/>
</dbReference>
<dbReference type="InterPro" id="IPR052158">
    <property type="entry name" value="INH-QAR"/>
</dbReference>
<accession>A0A9E6ZUL9</accession>
<dbReference type="Proteomes" id="UP000831290">
    <property type="component" value="Chromosome"/>
</dbReference>
<dbReference type="Pfam" id="PF01965">
    <property type="entry name" value="DJ-1_PfpI"/>
    <property type="match status" value="1"/>
</dbReference>
<dbReference type="EMBL" id="CP094358">
    <property type="protein sequence ID" value="UOB18103.1"/>
    <property type="molecule type" value="Genomic_DNA"/>
</dbReference>
<sequence length="228" mass="24906">MKLITMGLVCFAILACKNPQSKNQIKMENQKENKLPKIGILVFEGFLANEVVAPLDVFTKAQENGIALFNVFLVAEKDITYKSDEGLKVIPDLTIANCPDVDVLVVPSSMNPANQTNNRILIEFIKNQSQNAEYTASHCAGAFLLGEAGIAEGKKMVTYCGGSKTLQKEYPSLLVQDDNVNTVVSDGNIISSNGNLVSYLASLKLLEKLAGVEQRKQVENELLINKLK</sequence>
<feature type="domain" description="DJ-1/PfpI" evidence="1">
    <location>
        <begin position="37"/>
        <end position="205"/>
    </location>
</feature>
<reference evidence="2" key="1">
    <citation type="submission" date="2022-03" db="EMBL/GenBank/DDBJ databases">
        <title>Description of Abyssus ytuae gen. nov., sp. nov., a novel member of the family Flavobacteriaceae isolated from the sediment of Mariana Trench.</title>
        <authorList>
            <person name="Zhang J."/>
            <person name="Xu X."/>
        </authorList>
    </citation>
    <scope>NUCLEOTIDE SEQUENCE</scope>
    <source>
        <strain evidence="2">MT3330</strain>
    </source>
</reference>
<dbReference type="PANTHER" id="PTHR43130:SF3">
    <property type="entry name" value="HTH-TYPE TRANSCRIPTIONAL REGULATOR RV1931C"/>
    <property type="match status" value="1"/>
</dbReference>
<dbReference type="SUPFAM" id="SSF52317">
    <property type="entry name" value="Class I glutamine amidotransferase-like"/>
    <property type="match status" value="1"/>
</dbReference>
<dbReference type="InterPro" id="IPR002818">
    <property type="entry name" value="DJ-1/PfpI"/>
</dbReference>
<dbReference type="KEGG" id="fbm:MQE35_02100"/>
<dbReference type="GO" id="GO:0006355">
    <property type="term" value="P:regulation of DNA-templated transcription"/>
    <property type="evidence" value="ECO:0007669"/>
    <property type="project" value="TreeGrafter"/>
</dbReference>
<protein>
    <submittedName>
        <fullName evidence="2">DJ-1/PfpI family protein</fullName>
    </submittedName>
</protein>
<evidence type="ECO:0000313" key="3">
    <source>
        <dbReference type="Proteomes" id="UP000831290"/>
    </source>
</evidence>
<name>A0A9E6ZUL9_9FLAO</name>
<dbReference type="InterPro" id="IPR029062">
    <property type="entry name" value="Class_I_gatase-like"/>
</dbReference>
<gene>
    <name evidence="2" type="ORF">MQE35_02100</name>
</gene>
<dbReference type="AlphaFoldDB" id="A0A9E6ZUL9"/>
<dbReference type="RefSeq" id="WP_255844065.1">
    <property type="nucleotide sequence ID" value="NZ_CP094358.1"/>
</dbReference>
<organism evidence="2 3">
    <name type="scientific">Abyssalbus ytuae</name>
    <dbReference type="NCBI Taxonomy" id="2926907"/>
    <lineage>
        <taxon>Bacteria</taxon>
        <taxon>Pseudomonadati</taxon>
        <taxon>Bacteroidota</taxon>
        <taxon>Flavobacteriia</taxon>
        <taxon>Flavobacteriales</taxon>
        <taxon>Flavobacteriaceae</taxon>
        <taxon>Abyssalbus</taxon>
    </lineage>
</organism>